<dbReference type="PANTHER" id="PTHR28042">
    <property type="entry name" value="E3 UBIQUITIN-PROTEIN LIGASE COMPLEX SLX5-SLX8 SUBUNIT SLX5"/>
    <property type="match status" value="1"/>
</dbReference>
<feature type="compositionally biased region" description="Polar residues" evidence="1">
    <location>
        <begin position="26"/>
        <end position="42"/>
    </location>
</feature>
<accession>A0ABR0SQD4</accession>
<name>A0ABR0SQD4_9HYPO</name>
<feature type="region of interest" description="Disordered" evidence="1">
    <location>
        <begin position="55"/>
        <end position="157"/>
    </location>
</feature>
<feature type="compositionally biased region" description="Pro residues" evidence="1">
    <location>
        <begin position="75"/>
        <end position="88"/>
    </location>
</feature>
<reference evidence="2 3" key="1">
    <citation type="submission" date="2024-01" db="EMBL/GenBank/DDBJ databases">
        <title>Complete genome of Cladobotryum mycophilum ATHUM6906.</title>
        <authorList>
            <person name="Christinaki A.C."/>
            <person name="Myridakis A.I."/>
            <person name="Kouvelis V.N."/>
        </authorList>
    </citation>
    <scope>NUCLEOTIDE SEQUENCE [LARGE SCALE GENOMIC DNA]</scope>
    <source>
        <strain evidence="2 3">ATHUM6906</strain>
    </source>
</reference>
<dbReference type="EMBL" id="JAVFKD010000010">
    <property type="protein sequence ID" value="KAK5994390.1"/>
    <property type="molecule type" value="Genomic_DNA"/>
</dbReference>
<dbReference type="InterPro" id="IPR038886">
    <property type="entry name" value="E3_SLX5/Rfp1"/>
</dbReference>
<keyword evidence="3" id="KW-1185">Reference proteome</keyword>
<feature type="region of interest" description="Disordered" evidence="1">
    <location>
        <begin position="1"/>
        <end position="42"/>
    </location>
</feature>
<evidence type="ECO:0000313" key="2">
    <source>
        <dbReference type="EMBL" id="KAK5994390.1"/>
    </source>
</evidence>
<dbReference type="PANTHER" id="PTHR28042:SF1">
    <property type="entry name" value="E3 UBIQUITIN-PROTEIN LIGASE COMPLEX SLX5-SLX8 SUBUNIT SLX5"/>
    <property type="match status" value="1"/>
</dbReference>
<evidence type="ECO:0008006" key="4">
    <source>
        <dbReference type="Google" id="ProtNLM"/>
    </source>
</evidence>
<evidence type="ECO:0000256" key="1">
    <source>
        <dbReference type="SAM" id="MobiDB-lite"/>
    </source>
</evidence>
<sequence length="391" mass="43260">MSRAGDDGLESLSSSSEDEIIEVRATSRTATPSNPRNRNGLASVSQRLLGLILPIPTPAAGSRPVNPRRAASRGAPPPPPPLPPPRAPEPIRLPREQPRRQGDEAPVIDLTDEPDSPVNRATPQVQQQNTVGRNPRRTNSQRASPPRLSRSDSTLMGQNASVIDLTMDSPEDEHRTNPEFLRARQHQQERRQYQNQRNQLAADHLYQLGLIAPNDRRANTFAQRVVDIISADIRADFRADIFRGFQPPVVARNHVPARPSSPKPAMEDTPSTKEGFTRNTCANPDEEMVVVCPCCNEELAYDPNESAQSAGTKKRKRVVGEHHFWALKKCGHVYCAECFENRRPNKALPMGAGFRLPPGKTSTPNANEIRCVVENCDTKAAAKTEWVGIFL</sequence>
<feature type="region of interest" description="Disordered" evidence="1">
    <location>
        <begin position="253"/>
        <end position="275"/>
    </location>
</feature>
<dbReference type="Proteomes" id="UP001338125">
    <property type="component" value="Unassembled WGS sequence"/>
</dbReference>
<feature type="compositionally biased region" description="Polar residues" evidence="1">
    <location>
        <begin position="119"/>
        <end position="143"/>
    </location>
</feature>
<organism evidence="2 3">
    <name type="scientific">Cladobotryum mycophilum</name>
    <dbReference type="NCBI Taxonomy" id="491253"/>
    <lineage>
        <taxon>Eukaryota</taxon>
        <taxon>Fungi</taxon>
        <taxon>Dikarya</taxon>
        <taxon>Ascomycota</taxon>
        <taxon>Pezizomycotina</taxon>
        <taxon>Sordariomycetes</taxon>
        <taxon>Hypocreomycetidae</taxon>
        <taxon>Hypocreales</taxon>
        <taxon>Hypocreaceae</taxon>
        <taxon>Cladobotryum</taxon>
    </lineage>
</organism>
<comment type="caution">
    <text evidence="2">The sequence shown here is derived from an EMBL/GenBank/DDBJ whole genome shotgun (WGS) entry which is preliminary data.</text>
</comment>
<gene>
    <name evidence="2" type="ORF">PT974_04864</name>
</gene>
<protein>
    <recommendedName>
        <fullName evidence="4">Cell cycle control protein</fullName>
    </recommendedName>
</protein>
<proteinExistence type="predicted"/>
<feature type="compositionally biased region" description="Basic and acidic residues" evidence="1">
    <location>
        <begin position="92"/>
        <end position="103"/>
    </location>
</feature>
<evidence type="ECO:0000313" key="3">
    <source>
        <dbReference type="Proteomes" id="UP001338125"/>
    </source>
</evidence>